<dbReference type="InterPro" id="IPR021708">
    <property type="entry name" value="DUF3291"/>
</dbReference>
<proteinExistence type="predicted"/>
<feature type="domain" description="DUF3291" evidence="1">
    <location>
        <begin position="3"/>
        <end position="140"/>
    </location>
</feature>
<dbReference type="InterPro" id="IPR011008">
    <property type="entry name" value="Dimeric_a/b-barrel"/>
</dbReference>
<dbReference type="SUPFAM" id="SSF54909">
    <property type="entry name" value="Dimeric alpha+beta barrel"/>
    <property type="match status" value="1"/>
</dbReference>
<reference evidence="2 3" key="1">
    <citation type="submission" date="2023-02" db="EMBL/GenBank/DDBJ databases">
        <title>Genome sequencing required for Actinomycetospora new species description.</title>
        <authorList>
            <person name="Saimee Y."/>
            <person name="Duangmal K."/>
        </authorList>
    </citation>
    <scope>NUCLEOTIDE SEQUENCE [LARGE SCALE GENOMIC DNA]</scope>
    <source>
        <strain evidence="2 3">DW7H6</strain>
    </source>
</reference>
<accession>A0ABT5SS69</accession>
<organism evidence="2 3">
    <name type="scientific">Actinomycetospora lemnae</name>
    <dbReference type="NCBI Taxonomy" id="3019891"/>
    <lineage>
        <taxon>Bacteria</taxon>
        <taxon>Bacillati</taxon>
        <taxon>Actinomycetota</taxon>
        <taxon>Actinomycetes</taxon>
        <taxon>Pseudonocardiales</taxon>
        <taxon>Pseudonocardiaceae</taxon>
        <taxon>Actinomycetospora</taxon>
    </lineage>
</organism>
<dbReference type="EMBL" id="JAQZAO010000004">
    <property type="protein sequence ID" value="MDD7965698.1"/>
    <property type="molecule type" value="Genomic_DNA"/>
</dbReference>
<gene>
    <name evidence="2" type="ORF">PGB27_10105</name>
</gene>
<name>A0ABT5SS69_9PSEU</name>
<evidence type="ECO:0000313" key="3">
    <source>
        <dbReference type="Proteomes" id="UP001300763"/>
    </source>
</evidence>
<dbReference type="Proteomes" id="UP001300763">
    <property type="component" value="Unassembled WGS sequence"/>
</dbReference>
<comment type="caution">
    <text evidence="2">The sequence shown here is derived from an EMBL/GenBank/DDBJ whole genome shotgun (WGS) entry which is preliminary data.</text>
</comment>
<dbReference type="Pfam" id="PF11695">
    <property type="entry name" value="DUF3291"/>
    <property type="match status" value="1"/>
</dbReference>
<evidence type="ECO:0000313" key="2">
    <source>
        <dbReference type="EMBL" id="MDD7965698.1"/>
    </source>
</evidence>
<keyword evidence="3" id="KW-1185">Reference proteome</keyword>
<protein>
    <submittedName>
        <fullName evidence="2">DUF3291 domain-containing protein</fullName>
    </submittedName>
</protein>
<evidence type="ECO:0000259" key="1">
    <source>
        <dbReference type="Pfam" id="PF11695"/>
    </source>
</evidence>
<sequence length="163" mass="18299">MQLAQVNVARLRHPVDDPRLAGFLAVVDRVNRLADVTPGFVWRDPEAHRGLHRPPDGAEPLTVVNLSVWEDDEALHRFVYRGPHGQLVRRQREWLLPSSGPPTALWWVRDGERPTPDAALARLAHLRRHGPTPRAFSMKRRFDPAGAPVVTGGARRRSVDSAT</sequence>
<dbReference type="RefSeq" id="WP_274200242.1">
    <property type="nucleotide sequence ID" value="NZ_JAQZAO010000004.1"/>
</dbReference>